<dbReference type="EMBL" id="ML208760">
    <property type="protein sequence ID" value="TFK60551.1"/>
    <property type="molecule type" value="Genomic_DNA"/>
</dbReference>
<sequence>MDKLSERRSRLDVEICGLEAHLLSLRTARNEVAPINQLLIELLINIFGSLGGIKGRANEILQLIWVSHYWREIATNCPGLWAILDMLDNSNLKEGCTNAWLMRSKSSPLSIRILNLLGYHYRYLQVVLSLSIHVTSLRSSRHHSTPDNIERIWTMTNLPFIRELFLKGFTIPTLVFRSTPTLHLLLMERRKFVQLSAEKDIHYRSRSSWITGE</sequence>
<evidence type="ECO:0000313" key="1">
    <source>
        <dbReference type="EMBL" id="TFK60551.1"/>
    </source>
</evidence>
<keyword evidence="2" id="KW-1185">Reference proteome</keyword>
<protein>
    <submittedName>
        <fullName evidence="1">Uncharacterized protein</fullName>
    </submittedName>
</protein>
<reference evidence="1 2" key="1">
    <citation type="journal article" date="2019" name="Nat. Ecol. Evol.">
        <title>Megaphylogeny resolves global patterns of mushroom evolution.</title>
        <authorList>
            <person name="Varga T."/>
            <person name="Krizsan K."/>
            <person name="Foldi C."/>
            <person name="Dima B."/>
            <person name="Sanchez-Garcia M."/>
            <person name="Sanchez-Ramirez S."/>
            <person name="Szollosi G.J."/>
            <person name="Szarkandi J.G."/>
            <person name="Papp V."/>
            <person name="Albert L."/>
            <person name="Andreopoulos W."/>
            <person name="Angelini C."/>
            <person name="Antonin V."/>
            <person name="Barry K.W."/>
            <person name="Bougher N.L."/>
            <person name="Buchanan P."/>
            <person name="Buyck B."/>
            <person name="Bense V."/>
            <person name="Catcheside P."/>
            <person name="Chovatia M."/>
            <person name="Cooper J."/>
            <person name="Damon W."/>
            <person name="Desjardin D."/>
            <person name="Finy P."/>
            <person name="Geml J."/>
            <person name="Haridas S."/>
            <person name="Hughes K."/>
            <person name="Justo A."/>
            <person name="Karasinski D."/>
            <person name="Kautmanova I."/>
            <person name="Kiss B."/>
            <person name="Kocsube S."/>
            <person name="Kotiranta H."/>
            <person name="LaButti K.M."/>
            <person name="Lechner B.E."/>
            <person name="Liimatainen K."/>
            <person name="Lipzen A."/>
            <person name="Lukacs Z."/>
            <person name="Mihaltcheva S."/>
            <person name="Morgado L.N."/>
            <person name="Niskanen T."/>
            <person name="Noordeloos M.E."/>
            <person name="Ohm R.A."/>
            <person name="Ortiz-Santana B."/>
            <person name="Ovrebo C."/>
            <person name="Racz N."/>
            <person name="Riley R."/>
            <person name="Savchenko A."/>
            <person name="Shiryaev A."/>
            <person name="Soop K."/>
            <person name="Spirin V."/>
            <person name="Szebenyi C."/>
            <person name="Tomsovsky M."/>
            <person name="Tulloss R.E."/>
            <person name="Uehling J."/>
            <person name="Grigoriev I.V."/>
            <person name="Vagvolgyi C."/>
            <person name="Papp T."/>
            <person name="Martin F.M."/>
            <person name="Miettinen O."/>
            <person name="Hibbett D.S."/>
            <person name="Nagy L.G."/>
        </authorList>
    </citation>
    <scope>NUCLEOTIDE SEQUENCE [LARGE SCALE GENOMIC DNA]</scope>
    <source>
        <strain evidence="1 2">NL-1719</strain>
    </source>
</reference>
<organism evidence="1 2">
    <name type="scientific">Pluteus cervinus</name>
    <dbReference type="NCBI Taxonomy" id="181527"/>
    <lineage>
        <taxon>Eukaryota</taxon>
        <taxon>Fungi</taxon>
        <taxon>Dikarya</taxon>
        <taxon>Basidiomycota</taxon>
        <taxon>Agaricomycotina</taxon>
        <taxon>Agaricomycetes</taxon>
        <taxon>Agaricomycetidae</taxon>
        <taxon>Agaricales</taxon>
        <taxon>Pluteineae</taxon>
        <taxon>Pluteaceae</taxon>
        <taxon>Pluteus</taxon>
    </lineage>
</organism>
<evidence type="ECO:0000313" key="2">
    <source>
        <dbReference type="Proteomes" id="UP000308600"/>
    </source>
</evidence>
<name>A0ACD3A4U1_9AGAR</name>
<dbReference type="Proteomes" id="UP000308600">
    <property type="component" value="Unassembled WGS sequence"/>
</dbReference>
<proteinExistence type="predicted"/>
<accession>A0ACD3A4U1</accession>
<gene>
    <name evidence="1" type="ORF">BDN72DRAFT_904863</name>
</gene>